<dbReference type="RefSeq" id="XP_003321891.1">
    <property type="nucleotide sequence ID" value="XM_003321843.1"/>
</dbReference>
<dbReference type="VEuPathDB" id="FungiDB:PGTG_03428"/>
<dbReference type="AlphaFoldDB" id="E3JZJ7"/>
<evidence type="ECO:0000313" key="2">
    <source>
        <dbReference type="EMBL" id="EFP77472.1"/>
    </source>
</evidence>
<feature type="region of interest" description="Disordered" evidence="1">
    <location>
        <begin position="1"/>
        <end position="21"/>
    </location>
</feature>
<gene>
    <name evidence="2" type="ORF">PGTG_03428</name>
</gene>
<dbReference type="GeneID" id="10538350"/>
<name>E3JZJ7_PUCGT</name>
<dbReference type="HOGENOM" id="CLU_1897250_0_0_1"/>
<protein>
    <submittedName>
        <fullName evidence="2">Uncharacterized protein</fullName>
    </submittedName>
</protein>
<dbReference type="Proteomes" id="UP000008783">
    <property type="component" value="Unassembled WGS sequence"/>
</dbReference>
<evidence type="ECO:0000313" key="3">
    <source>
        <dbReference type="Proteomes" id="UP000008783"/>
    </source>
</evidence>
<keyword evidence="3" id="KW-1185">Reference proteome</keyword>
<dbReference type="InParanoid" id="E3JZJ7"/>
<reference key="1">
    <citation type="submission" date="2007-01" db="EMBL/GenBank/DDBJ databases">
        <title>The Genome Sequence of Puccinia graminis f. sp. tritici Strain CRL 75-36-700-3.</title>
        <authorList>
            <consortium name="The Broad Institute Genome Sequencing Platform"/>
            <person name="Birren B."/>
            <person name="Lander E."/>
            <person name="Galagan J."/>
            <person name="Nusbaum C."/>
            <person name="Devon K."/>
            <person name="Cuomo C."/>
            <person name="Jaffe D."/>
            <person name="Butler J."/>
            <person name="Alvarez P."/>
            <person name="Gnerre S."/>
            <person name="Grabherr M."/>
            <person name="Mauceli E."/>
            <person name="Brockman W."/>
            <person name="Young S."/>
            <person name="LaButti K."/>
            <person name="Sykes S."/>
            <person name="DeCaprio D."/>
            <person name="Crawford M."/>
            <person name="Koehrsen M."/>
            <person name="Engels R."/>
            <person name="Montgomery P."/>
            <person name="Pearson M."/>
            <person name="Howarth C."/>
            <person name="Larson L."/>
            <person name="White J."/>
            <person name="Zeng Q."/>
            <person name="Kodira C."/>
            <person name="Yandava C."/>
            <person name="Alvarado L."/>
            <person name="O'Leary S."/>
            <person name="Szabo L."/>
            <person name="Dean R."/>
            <person name="Schein J."/>
        </authorList>
    </citation>
    <scope>NUCLEOTIDE SEQUENCE</scope>
    <source>
        <strain>CRL 75-36-700-3</strain>
    </source>
</reference>
<sequence length="134" mass="14527">MSHNSPSLAKHLQGGAKRVGPSEGLVLSSTIRRVHWRDMYSVISGDHGQNLRQVSHQLAGHTGKQKPVSPNLSQATIPFSQGVACADRRPLRAALRALTREACCEARGRTSSAGFYDLRARRTTPMSSYMTVAG</sequence>
<reference evidence="3" key="2">
    <citation type="journal article" date="2011" name="Proc. Natl. Acad. Sci. U.S.A.">
        <title>Obligate biotrophy features unraveled by the genomic analysis of rust fungi.</title>
        <authorList>
            <person name="Duplessis S."/>
            <person name="Cuomo C.A."/>
            <person name="Lin Y.-C."/>
            <person name="Aerts A."/>
            <person name="Tisserant E."/>
            <person name="Veneault-Fourrey C."/>
            <person name="Joly D.L."/>
            <person name="Hacquard S."/>
            <person name="Amselem J."/>
            <person name="Cantarel B.L."/>
            <person name="Chiu R."/>
            <person name="Coutinho P.M."/>
            <person name="Feau N."/>
            <person name="Field M."/>
            <person name="Frey P."/>
            <person name="Gelhaye E."/>
            <person name="Goldberg J."/>
            <person name="Grabherr M.G."/>
            <person name="Kodira C.D."/>
            <person name="Kohler A."/>
            <person name="Kuees U."/>
            <person name="Lindquist E.A."/>
            <person name="Lucas S.M."/>
            <person name="Mago R."/>
            <person name="Mauceli E."/>
            <person name="Morin E."/>
            <person name="Murat C."/>
            <person name="Pangilinan J.L."/>
            <person name="Park R."/>
            <person name="Pearson M."/>
            <person name="Quesneville H."/>
            <person name="Rouhier N."/>
            <person name="Sakthikumar S."/>
            <person name="Salamov A.A."/>
            <person name="Schmutz J."/>
            <person name="Selles B."/>
            <person name="Shapiro H."/>
            <person name="Tanguay P."/>
            <person name="Tuskan G.A."/>
            <person name="Henrissat B."/>
            <person name="Van de Peer Y."/>
            <person name="Rouze P."/>
            <person name="Ellis J.G."/>
            <person name="Dodds P.N."/>
            <person name="Schein J.E."/>
            <person name="Zhong S."/>
            <person name="Hamelin R.C."/>
            <person name="Grigoriev I.V."/>
            <person name="Szabo L.J."/>
            <person name="Martin F."/>
        </authorList>
    </citation>
    <scope>NUCLEOTIDE SEQUENCE [LARGE SCALE GENOMIC DNA]</scope>
    <source>
        <strain evidence="3">CRL 75-36-700-3 / race SCCL</strain>
    </source>
</reference>
<organism evidence="2 3">
    <name type="scientific">Puccinia graminis f. sp. tritici (strain CRL 75-36-700-3 / race SCCL)</name>
    <name type="common">Black stem rust fungus</name>
    <dbReference type="NCBI Taxonomy" id="418459"/>
    <lineage>
        <taxon>Eukaryota</taxon>
        <taxon>Fungi</taxon>
        <taxon>Dikarya</taxon>
        <taxon>Basidiomycota</taxon>
        <taxon>Pucciniomycotina</taxon>
        <taxon>Pucciniomycetes</taxon>
        <taxon>Pucciniales</taxon>
        <taxon>Pucciniaceae</taxon>
        <taxon>Puccinia</taxon>
    </lineage>
</organism>
<dbReference type="KEGG" id="pgr:PGTG_03428"/>
<evidence type="ECO:0000256" key="1">
    <source>
        <dbReference type="SAM" id="MobiDB-lite"/>
    </source>
</evidence>
<proteinExistence type="predicted"/>
<dbReference type="EMBL" id="DS178268">
    <property type="protein sequence ID" value="EFP77472.1"/>
    <property type="molecule type" value="Genomic_DNA"/>
</dbReference>
<accession>E3JZJ7</accession>